<reference evidence="3 4" key="1">
    <citation type="journal article" date="2017" name="Int. J. Syst. Evol. Microbiol.">
        <title>Roseitalea porphyridii gen. nov., sp. nov., isolated from a red alga, and reclassification of Hoeflea suaedae Chung et al. 2013 as Pseudohoeflea suaedae gen. nov., comb. nov.</title>
        <authorList>
            <person name="Hyeon J.W."/>
            <person name="Jeong S.E."/>
            <person name="Baek K."/>
            <person name="Jeon C.O."/>
        </authorList>
    </citation>
    <scope>NUCLEOTIDE SEQUENCE [LARGE SCALE GENOMIC DNA]</scope>
    <source>
        <strain evidence="3 4">MA7-20</strain>
    </source>
</reference>
<dbReference type="PANTHER" id="PTHR36698:SF2">
    <property type="entry name" value="MCE_MLAD DOMAIN-CONTAINING PROTEIN"/>
    <property type="match status" value="1"/>
</dbReference>
<keyword evidence="1" id="KW-1133">Transmembrane helix</keyword>
<evidence type="ECO:0000313" key="4">
    <source>
        <dbReference type="Proteomes" id="UP000293719"/>
    </source>
</evidence>
<dbReference type="Proteomes" id="UP000293719">
    <property type="component" value="Chromosome"/>
</dbReference>
<evidence type="ECO:0000259" key="2">
    <source>
        <dbReference type="Pfam" id="PF02470"/>
    </source>
</evidence>
<sequence length="588" mass="61885">MPGLSPISGANGRGTSRPHRVETLGQSFMETKANYVAVGAFTVLIFAAAFAFVYWIARTNTGGETAPLRIIIEGSVTGLSNGSLVKFNGIDVGKVDRLGFAADNPRVVIAEAQVRRDLPITEATKAVLSFTGLTGIAHIELEGGAVDQPNVFAVAEERNEIATITADPTPLNDLLATAQDIADRADNILSEVEGFVADARGPLTAAVENVTEISDALAANSGRIDEFLTGMGELGGSLETLAGSLEQTLAGADELIAAVDPDDVSAIVAEVRNFAEDLSTASDDLDTLVASARTTLEGLETIGTRVDSSFDQVDALIAAVDPEAVNAAVDGFAQAGEAAQQVVRSVDETVGRAETLLASIDPEEVRAIIADVRGFTGDLDQTTDNVDALLASATRTFEGLENVGSRVEGSFDRVDELFAAVDPESVGTAVEDFAQAGRSAREITSDLEAVTAALEGREDDIDTIFANVTELSERLNAASTRVDGVLARLESFLGEGGEGAETLIADAGETLRAFRDVAVNLDARLDAIGGGLERFSDRGLRDVEALVSDTRRSITRIEQAITSIERDPQRLLFGGEGDVKRFDGRQRR</sequence>
<feature type="domain" description="Mce/MlaD" evidence="2">
    <location>
        <begin position="74"/>
        <end position="144"/>
    </location>
</feature>
<keyword evidence="1" id="KW-0812">Transmembrane</keyword>
<dbReference type="AlphaFoldDB" id="A0A4V1A413"/>
<organism evidence="3 4">
    <name type="scientific">Roseitalea porphyridii</name>
    <dbReference type="NCBI Taxonomy" id="1852022"/>
    <lineage>
        <taxon>Bacteria</taxon>
        <taxon>Pseudomonadati</taxon>
        <taxon>Pseudomonadota</taxon>
        <taxon>Alphaproteobacteria</taxon>
        <taxon>Hyphomicrobiales</taxon>
        <taxon>Ahrensiaceae</taxon>
        <taxon>Roseitalea</taxon>
    </lineage>
</organism>
<dbReference type="PANTHER" id="PTHR36698">
    <property type="entry name" value="BLL5892 PROTEIN"/>
    <property type="match status" value="1"/>
</dbReference>
<feature type="transmembrane region" description="Helical" evidence="1">
    <location>
        <begin position="35"/>
        <end position="57"/>
    </location>
</feature>
<protein>
    <submittedName>
        <fullName evidence="3">MCE family protein</fullName>
    </submittedName>
</protein>
<keyword evidence="1" id="KW-0472">Membrane</keyword>
<dbReference type="KEGG" id="rpod:E0E05_10695"/>
<proteinExistence type="predicted"/>
<dbReference type="EMBL" id="CP036532">
    <property type="protein sequence ID" value="QBK31018.1"/>
    <property type="molecule type" value="Genomic_DNA"/>
</dbReference>
<evidence type="ECO:0000313" key="3">
    <source>
        <dbReference type="EMBL" id="QBK31018.1"/>
    </source>
</evidence>
<gene>
    <name evidence="3" type="ORF">E0E05_10695</name>
</gene>
<evidence type="ECO:0000256" key="1">
    <source>
        <dbReference type="SAM" id="Phobius"/>
    </source>
</evidence>
<keyword evidence="4" id="KW-1185">Reference proteome</keyword>
<dbReference type="InterPro" id="IPR003399">
    <property type="entry name" value="Mce/MlaD"/>
</dbReference>
<accession>A0A4V1A413</accession>
<name>A0A4V1A413_9HYPH</name>
<dbReference type="Pfam" id="PF02470">
    <property type="entry name" value="MlaD"/>
    <property type="match status" value="1"/>
</dbReference>